<dbReference type="Proteomes" id="UP000249579">
    <property type="component" value="Plasmid pZKMB2"/>
</dbReference>
<keyword evidence="1" id="KW-1133">Transmembrane helix</keyword>
<dbReference type="OrthoDB" id="9797274at2"/>
<dbReference type="InterPro" id="IPR011335">
    <property type="entry name" value="Restrct_endonuc-II-like"/>
</dbReference>
<sequence length="156" mass="18188">MSVYKEMIIFICFAVFVLYLIISKIRLEIRRRNKRILADAKMYEVDRMSGQEFENYLEALFYSKGYRSIVTQSSYDYGADLIMQNGNKNIVIQAKRYKGKVGVKSVMEIYSAQAFYKADEAYVFTNSYFTKQAKELAIATNVILCDRDAIINLRNK</sequence>
<evidence type="ECO:0000259" key="2">
    <source>
        <dbReference type="Pfam" id="PF04471"/>
    </source>
</evidence>
<dbReference type="GO" id="GO:0003677">
    <property type="term" value="F:DNA binding"/>
    <property type="evidence" value="ECO:0007669"/>
    <property type="project" value="InterPro"/>
</dbReference>
<dbReference type="PANTHER" id="PTHR30015:SF6">
    <property type="entry name" value="SLL1429 PROTEIN"/>
    <property type="match status" value="1"/>
</dbReference>
<dbReference type="PANTHER" id="PTHR30015">
    <property type="entry name" value="MRR RESTRICTION SYSTEM PROTEIN"/>
    <property type="match status" value="1"/>
</dbReference>
<name>A0A328A023_9STAP</name>
<dbReference type="GO" id="GO:0009307">
    <property type="term" value="P:DNA restriction-modification system"/>
    <property type="evidence" value="ECO:0007669"/>
    <property type="project" value="InterPro"/>
</dbReference>
<feature type="transmembrane region" description="Helical" evidence="1">
    <location>
        <begin position="6"/>
        <end position="25"/>
    </location>
</feature>
<keyword evidence="3" id="KW-0255">Endonuclease</keyword>
<keyword evidence="1" id="KW-0812">Transmembrane</keyword>
<gene>
    <name evidence="3" type="ORF">BHX94_12540</name>
</gene>
<dbReference type="Gene3D" id="3.40.1350.10">
    <property type="match status" value="1"/>
</dbReference>
<evidence type="ECO:0000313" key="3">
    <source>
        <dbReference type="EMBL" id="RAK47677.1"/>
    </source>
</evidence>
<accession>A0A328A023</accession>
<dbReference type="AlphaFoldDB" id="A0A328A023"/>
<dbReference type="InterPro" id="IPR052906">
    <property type="entry name" value="Type_IV_Methyl-Rstrct_Enzyme"/>
</dbReference>
<dbReference type="InterPro" id="IPR007560">
    <property type="entry name" value="Restrct_endonuc_IV_Mrr"/>
</dbReference>
<proteinExistence type="predicted"/>
<dbReference type="Pfam" id="PF04471">
    <property type="entry name" value="Mrr_cat"/>
    <property type="match status" value="1"/>
</dbReference>
<reference evidence="3 4" key="1">
    <citation type="journal article" date="2018" name="Front. Microbiol.">
        <title>Description and Comparative Genomics of Macrococcus caseolyticus subsp. hominis subsp. nov., Macrococcus goetzii sp. nov., Macrococcus epidermidis sp. nov., and Macrococcus bohemicus sp. nov., Novel Macrococci From Human Clinical Material With Virulence Potential and Suspected Uptake of Foreign DNA by Natural Transformation.</title>
        <authorList>
            <person name="Maslanova I."/>
            <person name="Wertheimer Z."/>
            <person name="Sedlacek I."/>
            <person name="Svec P."/>
            <person name="Indrakova A."/>
            <person name="Kovarovic V."/>
            <person name="Schumann P."/>
            <person name="Sproer C."/>
            <person name="Kralova S."/>
            <person name="Sedo O."/>
            <person name="Kristofova L."/>
            <person name="Vrbovska V."/>
            <person name="Fuzik T."/>
            <person name="Petras P."/>
            <person name="Zdrahal Z."/>
            <person name="Ruzickova V."/>
            <person name="Doskar J."/>
            <person name="Pantucek R."/>
        </authorList>
    </citation>
    <scope>NUCLEOTIDE SEQUENCE [LARGE SCALE GENOMIC DNA]</scope>
    <source>
        <strain evidence="3 4">03/115</strain>
        <plasmid evidence="3">pZKMB2</plasmid>
    </source>
</reference>
<dbReference type="RefSeq" id="WP_111744476.1">
    <property type="nucleotide sequence ID" value="NZ_CM009973.1"/>
</dbReference>
<geneLocation type="plasmid" evidence="4">
    <name>pzkmb2</name>
</geneLocation>
<feature type="domain" description="Restriction endonuclease type IV Mrr" evidence="2">
    <location>
        <begin position="46"/>
        <end position="153"/>
    </location>
</feature>
<dbReference type="InterPro" id="IPR011856">
    <property type="entry name" value="tRNA_endonuc-like_dom_sf"/>
</dbReference>
<dbReference type="GO" id="GO:0015666">
    <property type="term" value="F:restriction endodeoxyribonuclease activity"/>
    <property type="evidence" value="ECO:0007669"/>
    <property type="project" value="TreeGrafter"/>
</dbReference>
<keyword evidence="3" id="KW-0614">Plasmid</keyword>
<dbReference type="SUPFAM" id="SSF52980">
    <property type="entry name" value="Restriction endonuclease-like"/>
    <property type="match status" value="1"/>
</dbReference>
<dbReference type="EMBL" id="PZJG01000031">
    <property type="protein sequence ID" value="RAK47677.1"/>
    <property type="molecule type" value="Genomic_DNA"/>
</dbReference>
<evidence type="ECO:0000313" key="4">
    <source>
        <dbReference type="Proteomes" id="UP000249579"/>
    </source>
</evidence>
<keyword evidence="3" id="KW-0378">Hydrolase</keyword>
<organism evidence="3 4">
    <name type="scientific">Macrococcoides bohemicum</name>
    <dbReference type="NCBI Taxonomy" id="1903056"/>
    <lineage>
        <taxon>Bacteria</taxon>
        <taxon>Bacillati</taxon>
        <taxon>Bacillota</taxon>
        <taxon>Bacilli</taxon>
        <taxon>Bacillales</taxon>
        <taxon>Staphylococcaceae</taxon>
        <taxon>Macrococcoides</taxon>
    </lineage>
</organism>
<comment type="caution">
    <text evidence="3">The sequence shown here is derived from an EMBL/GenBank/DDBJ whole genome shotgun (WGS) entry which is preliminary data.</text>
</comment>
<protein>
    <submittedName>
        <fullName evidence="3">Restriction endonuclease</fullName>
    </submittedName>
</protein>
<evidence type="ECO:0000256" key="1">
    <source>
        <dbReference type="SAM" id="Phobius"/>
    </source>
</evidence>
<keyword evidence="3" id="KW-0540">Nuclease</keyword>
<keyword evidence="1" id="KW-0472">Membrane</keyword>